<keyword evidence="7 14" id="KW-1133">Transmembrane helix</keyword>
<feature type="transmembrane region" description="Helical" evidence="14">
    <location>
        <begin position="186"/>
        <end position="203"/>
    </location>
</feature>
<gene>
    <name evidence="15" type="ORF">B0A50_01521</name>
</gene>
<evidence type="ECO:0000256" key="6">
    <source>
        <dbReference type="ARBA" id="ARBA00022692"/>
    </source>
</evidence>
<evidence type="ECO:0000256" key="13">
    <source>
        <dbReference type="SAM" id="MobiDB-lite"/>
    </source>
</evidence>
<dbReference type="PANTHER" id="PTHR31201">
    <property type="entry name" value="OS01G0585100 PROTEIN"/>
    <property type="match status" value="1"/>
</dbReference>
<comment type="caution">
    <text evidence="15">The sequence shown here is derived from an EMBL/GenBank/DDBJ whole genome shotgun (WGS) entry which is preliminary data.</text>
</comment>
<evidence type="ECO:0000256" key="11">
    <source>
        <dbReference type="ARBA" id="ARBA00023264"/>
    </source>
</evidence>
<keyword evidence="4" id="KW-0444">Lipid biosynthesis</keyword>
<keyword evidence="16" id="KW-1185">Reference proteome</keyword>
<feature type="region of interest" description="Disordered" evidence="13">
    <location>
        <begin position="1"/>
        <end position="33"/>
    </location>
</feature>
<evidence type="ECO:0000256" key="5">
    <source>
        <dbReference type="ARBA" id="ARBA00022679"/>
    </source>
</evidence>
<dbReference type="InterPro" id="IPR021261">
    <property type="entry name" value="GPCAT"/>
</dbReference>
<sequence length="562" mass="63396">MSTPAGEIDQMAAAKEESVRQRPTDVKINDEGSSLYGDGEAADYLSIVSGTADGLATPSTPGFTTGLSRTTSSTDVNGDFERFDQSEFPPVDRLTMFDILENLALPQRLEKMQSAVHNQAEKVRRQRAKLASRALSSKNTVDEWRKKVKLNPDEQLDKYRSRMKQSVDRMSNRWNDAKTVTLKEKISFVVAVLNIFISAYLIGAYPEYFHYWYTAQLAYFMPLRWYNYHKIGFHYFLADLCYFTNFLLILTIWFFPQSKRLFISTYCLALGNNAVAIAMWRNSLVFHSFDKVTSLFVHIMPCATLHVLVHLIPESMQREQFPAIHTIKFSPPGAPEHYRLWDMIIWATAPYAVWQLTYHFLITVRKRQKIAAGRPTSFTWLKKSYRDNPLGKFVLSCPESLQEPAFMCIQYSYALLTIIPCPLWFWYRWAGAAFLMVVFAWASWNGATFYIDVFGRRMEKELEQLRKEVSRMTKSPELAGQESAMGSPLGSPAGPQGVEGAGERKMGGKTSALDLGPAAGEAEAAHRRGVSQDSAASADGPAARDGLEAGSGDSKEGEKKNK</sequence>
<comment type="subcellular location">
    <subcellularLocation>
        <location evidence="1">Membrane</location>
        <topology evidence="1">Multi-pass membrane protein</topology>
    </subcellularLocation>
</comment>
<feature type="compositionally biased region" description="Basic and acidic residues" evidence="13">
    <location>
        <begin position="553"/>
        <end position="562"/>
    </location>
</feature>
<evidence type="ECO:0000256" key="3">
    <source>
        <dbReference type="ARBA" id="ARBA00019082"/>
    </source>
</evidence>
<protein>
    <recommendedName>
        <fullName evidence="3">Glycerophosphocholine acyltransferase 1</fullName>
    </recommendedName>
</protein>
<keyword evidence="10" id="KW-0594">Phospholipid biosynthesis</keyword>
<dbReference type="Proteomes" id="UP000308549">
    <property type="component" value="Unassembled WGS sequence"/>
</dbReference>
<keyword evidence="9 14" id="KW-0472">Membrane</keyword>
<feature type="transmembrane region" description="Helical" evidence="14">
    <location>
        <begin position="261"/>
        <end position="280"/>
    </location>
</feature>
<name>A0A4U0UDK1_9PEZI</name>
<evidence type="ECO:0000256" key="4">
    <source>
        <dbReference type="ARBA" id="ARBA00022516"/>
    </source>
</evidence>
<feature type="transmembrane region" description="Helical" evidence="14">
    <location>
        <begin position="233"/>
        <end position="255"/>
    </location>
</feature>
<dbReference type="OrthoDB" id="406287at2759"/>
<feature type="region of interest" description="Disordered" evidence="13">
    <location>
        <begin position="467"/>
        <end position="562"/>
    </location>
</feature>
<evidence type="ECO:0000256" key="10">
    <source>
        <dbReference type="ARBA" id="ARBA00023209"/>
    </source>
</evidence>
<keyword evidence="5" id="KW-0808">Transferase</keyword>
<dbReference type="Pfam" id="PF10998">
    <property type="entry name" value="DUF2838"/>
    <property type="match status" value="1"/>
</dbReference>
<evidence type="ECO:0000256" key="9">
    <source>
        <dbReference type="ARBA" id="ARBA00023136"/>
    </source>
</evidence>
<evidence type="ECO:0000256" key="14">
    <source>
        <dbReference type="SAM" id="Phobius"/>
    </source>
</evidence>
<evidence type="ECO:0000313" key="15">
    <source>
        <dbReference type="EMBL" id="TKA32415.1"/>
    </source>
</evidence>
<dbReference type="EMBL" id="NAJL01000005">
    <property type="protein sequence ID" value="TKA32415.1"/>
    <property type="molecule type" value="Genomic_DNA"/>
</dbReference>
<comment type="similarity">
    <text evidence="2">Belongs to the GPC1 family.</text>
</comment>
<feature type="transmembrane region" description="Helical" evidence="14">
    <location>
        <begin position="408"/>
        <end position="427"/>
    </location>
</feature>
<dbReference type="GO" id="GO:0016746">
    <property type="term" value="F:acyltransferase activity"/>
    <property type="evidence" value="ECO:0007669"/>
    <property type="project" value="UniProtKB-KW"/>
</dbReference>
<evidence type="ECO:0000313" key="16">
    <source>
        <dbReference type="Proteomes" id="UP000308549"/>
    </source>
</evidence>
<dbReference type="AlphaFoldDB" id="A0A4U0UDK1"/>
<feature type="transmembrane region" description="Helical" evidence="14">
    <location>
        <begin position="343"/>
        <end position="364"/>
    </location>
</feature>
<feature type="transmembrane region" description="Helical" evidence="14">
    <location>
        <begin position="433"/>
        <end position="451"/>
    </location>
</feature>
<feature type="compositionally biased region" description="Basic and acidic residues" evidence="13">
    <location>
        <begin position="14"/>
        <end position="30"/>
    </location>
</feature>
<keyword evidence="6 14" id="KW-0812">Transmembrane</keyword>
<organism evidence="15 16">
    <name type="scientific">Salinomyces thailandicus</name>
    <dbReference type="NCBI Taxonomy" id="706561"/>
    <lineage>
        <taxon>Eukaryota</taxon>
        <taxon>Fungi</taxon>
        <taxon>Dikarya</taxon>
        <taxon>Ascomycota</taxon>
        <taxon>Pezizomycotina</taxon>
        <taxon>Dothideomycetes</taxon>
        <taxon>Dothideomycetidae</taxon>
        <taxon>Mycosphaerellales</taxon>
        <taxon>Teratosphaeriaceae</taxon>
        <taxon>Salinomyces</taxon>
    </lineage>
</organism>
<keyword evidence="8" id="KW-0443">Lipid metabolism</keyword>
<evidence type="ECO:0000256" key="2">
    <source>
        <dbReference type="ARBA" id="ARBA00006675"/>
    </source>
</evidence>
<evidence type="ECO:0000256" key="12">
    <source>
        <dbReference type="ARBA" id="ARBA00023315"/>
    </source>
</evidence>
<evidence type="ECO:0000256" key="8">
    <source>
        <dbReference type="ARBA" id="ARBA00023098"/>
    </source>
</evidence>
<dbReference type="GO" id="GO:0016020">
    <property type="term" value="C:membrane"/>
    <property type="evidence" value="ECO:0007669"/>
    <property type="project" value="UniProtKB-SubCell"/>
</dbReference>
<keyword evidence="11" id="KW-1208">Phospholipid metabolism</keyword>
<accession>A0A4U0UDK1</accession>
<dbReference type="GO" id="GO:0006656">
    <property type="term" value="P:phosphatidylcholine biosynthetic process"/>
    <property type="evidence" value="ECO:0007669"/>
    <property type="project" value="TreeGrafter"/>
</dbReference>
<evidence type="ECO:0000256" key="1">
    <source>
        <dbReference type="ARBA" id="ARBA00004141"/>
    </source>
</evidence>
<keyword evidence="12" id="KW-0012">Acyltransferase</keyword>
<evidence type="ECO:0000256" key="7">
    <source>
        <dbReference type="ARBA" id="ARBA00022989"/>
    </source>
</evidence>
<proteinExistence type="inferred from homology"/>
<reference evidence="15 16" key="1">
    <citation type="submission" date="2017-03" db="EMBL/GenBank/DDBJ databases">
        <title>Genomes of endolithic fungi from Antarctica.</title>
        <authorList>
            <person name="Coleine C."/>
            <person name="Masonjones S."/>
            <person name="Stajich J.E."/>
        </authorList>
    </citation>
    <scope>NUCLEOTIDE SEQUENCE [LARGE SCALE GENOMIC DNA]</scope>
    <source>
        <strain evidence="15 16">CCFEE 6315</strain>
    </source>
</reference>
<feature type="compositionally biased region" description="Low complexity" evidence="13">
    <location>
        <begin position="512"/>
        <end position="522"/>
    </location>
</feature>
<dbReference type="PANTHER" id="PTHR31201:SF1">
    <property type="entry name" value="GLYCEROPHOSPHOCHOLINE ACYLTRANSFERASE 1"/>
    <property type="match status" value="1"/>
</dbReference>